<keyword evidence="2" id="KW-0539">Nucleus</keyword>
<dbReference type="PANTHER" id="PTHR44329">
    <property type="entry name" value="SERINE/THREONINE-PROTEIN KINASE TNNI3K-RELATED"/>
    <property type="match status" value="1"/>
</dbReference>
<evidence type="ECO:0008006" key="8">
    <source>
        <dbReference type="Google" id="ProtNLM"/>
    </source>
</evidence>
<evidence type="ECO:0000256" key="2">
    <source>
        <dbReference type="ARBA" id="ARBA00023242"/>
    </source>
</evidence>
<dbReference type="PROSITE" id="PS00108">
    <property type="entry name" value="PROTEIN_KINASE_ST"/>
    <property type="match status" value="1"/>
</dbReference>
<reference evidence="6 7" key="1">
    <citation type="submission" date="2019-07" db="EMBL/GenBank/DDBJ databases">
        <title>The First High-Quality Draft Genome Sequence of the Causal Agent of the Current Panama Disease Epidemic.</title>
        <authorList>
            <person name="Warmington R.J."/>
            <person name="Kay W."/>
            <person name="Jeffries A."/>
            <person name="Bebber D."/>
            <person name="Moore K."/>
            <person name="Studholme D.J."/>
        </authorList>
    </citation>
    <scope>NUCLEOTIDE SEQUENCE [LARGE SCALE GENOMIC DNA]</scope>
    <source>
        <strain evidence="6 7">TR4</strain>
    </source>
</reference>
<dbReference type="GO" id="GO:0008270">
    <property type="term" value="F:zinc ion binding"/>
    <property type="evidence" value="ECO:0007669"/>
    <property type="project" value="InterPro"/>
</dbReference>
<proteinExistence type="inferred from homology"/>
<sequence>MFSGFQYNSSFTFSHPGWESDPVADYAELALARVTAEAPDPGPIEDLTTFAQQLHTTGLPICEAADLEDLNDGAAIGSGTTMTVFKCLWKSKNKAVAVKRVNLGIALGQSQHEAHSQKYSGLLKSLLREMRVMNHPWCKAHPNFVELLGISWDAVTSDGSISSYRPAMIVELADPTTPQLRDLVQSSRYPLGLKDQRMMFDLLTDVAEGVTMLHAMKIVHGDLKPDNILLFRTKDRLVAKLSDFGFCSPFTDIEYKIGGTPYWNAPECMPDAPEELRAFRKTITRDLYSFGLVMAYSLFSILPYDEEGEHDADTMTVQGWKLNQDASIFLHEQIIVYVLDFHSIHNVAPESLYGLDLRPHDLLWFQIWAAMTELLRQHPNERNIRMAHMHSFDPFRLGQIPEAVQSLLLEDFEHRYSSAADGSPEVADLALVLSNCHSRGFGCPPSAAKAREYETLAAQAASDAAQIQATFHGLVDGFDCSVTSEQKRVWLKTAICIIFFGHNPDNARRNAFLDGLERVSVELLDHAILYSFAKSFMDERIIYNLEFDGAAEDELFSMVVNDERDKLVAALKSDRKLLGQKKGGFTILHVAADYCREEIIQDLVRGFSMHPDTKSDYGDTPIERAAETGSIDCVRLLISLGADIKPLADQELFSSVVITGTRNTIKDSPVSGTASLLSLLCRAVEEVSEDPTSGQTLINGRYMSGNENEGIAPGSPLELAVSVLNYDSVIALLNLGADPNIYNYLPPLQIAVSLREPLLALLLLTHGALPNTASRTDGDTALHCANEVNGTEFAETPRNDIIPWQQFVKEGVEAIDVDSDESLTARVKACITILLHFGADLEARNSDGQTALVQAVRMGDYSTASKEPMETPVPTPPFFGRAGHNEIFEEAKNCLSQLDSSDLDSQEACTPFSQSNKTIRFQELPPSIKQSCLALLGCVFGPSYEQMIAQGTKNENRLWSNLTVPGVINSLEKTFGSKLDRPKINLELIAQQICNNTAQPFQDIDTSSQEWIDQLCGPNLRWESIGLLWSVLRRIPGSFEPIERNQFHILESGTANKPVLAFLRHSINLARHFTLANAIILDLLFQKAIMESMIVGDASLVCWGSFADAVSVMTYLGVHAEKLTGPYKPSLSSEHKRRLFGRVYNLDKAIVAFTGRPPLLNPRFCSTPPPLDLSDEDLLAGGAVLEKAVSELDSRGWSLRRGVYPSSICRAGYFMAVILNEIIDISLGSGSNATVETIINLKQRQLNVIAELPKCLVYDPDDPADLPLPRGEIRPYDKDLSDPPVETNVVSLRIFIRLTHLQNMFLLERLLLQYGCPDEGDVLLVSYEMITLTLTFWMHKDRFRDIRRDMEWLLMAFAVPGGGILCLELLSPTFQGKHPKDSRLSRSSIVQQLSLLVGFLDWVHPSAPNGDLCASCKTIIQRVLDYHLNNIDPMSDLGSLDQFSSGLAGRLNFRFELLNTFDWLNAGGALQSIATMAGTPTTPELATMPTEILCMIGDNLSVHEIKELTLTSKQFREIFLPKLCKHLKFSGNMKELTDSLHAYYTRKTASFRHLVHHHTSFVTFEVTNFDDIFKMNAWLLGYGVKTIPIGRFLADTPSLHGVVFDIWLQNRKEAHKFLSLIRKGPDWAGPKHLYFTKYVEKSTMGKIVGKFKAGALKGIAAPHASLTGCHYDELARSGAHLTSLRLNKYSFLRQDSSALTSLSDVLINRISKDFPQLESLNIYDKTRSGRYMHHMNDRDRYRWCRKIDKVASSLRKMRRLRRFAFTLSEAQFSESFIDALRTKLLAIVMKKGLPPVEARGLEGVYILLITYFAAHAKSPEEVCITTGCPMFYRATLTNGVWNMSEESSEDPSQKYLFPNVLEG</sequence>
<dbReference type="InterPro" id="IPR007219">
    <property type="entry name" value="XnlR_reg_dom"/>
</dbReference>
<dbReference type="SUPFAM" id="SSF48403">
    <property type="entry name" value="Ankyrin repeat"/>
    <property type="match status" value="1"/>
</dbReference>
<feature type="domain" description="Protein kinase" evidence="4">
    <location>
        <begin position="70"/>
        <end position="396"/>
    </location>
</feature>
<dbReference type="GO" id="GO:0004674">
    <property type="term" value="F:protein serine/threonine kinase activity"/>
    <property type="evidence" value="ECO:0007669"/>
    <property type="project" value="TreeGrafter"/>
</dbReference>
<dbReference type="InterPro" id="IPR008271">
    <property type="entry name" value="Ser/Thr_kinase_AS"/>
</dbReference>
<dbReference type="GO" id="GO:0005524">
    <property type="term" value="F:ATP binding"/>
    <property type="evidence" value="ECO:0007669"/>
    <property type="project" value="InterPro"/>
</dbReference>
<dbReference type="SMART" id="SM00906">
    <property type="entry name" value="Fungal_trans"/>
    <property type="match status" value="1"/>
</dbReference>
<comment type="caution">
    <text evidence="6">The sequence shown here is derived from an EMBL/GenBank/DDBJ whole genome shotgun (WGS) entry which is preliminary data.</text>
</comment>
<dbReference type="SMART" id="SM00220">
    <property type="entry name" value="S_TKc"/>
    <property type="match status" value="1"/>
</dbReference>
<dbReference type="InterPro" id="IPR002110">
    <property type="entry name" value="Ankyrin_rpt"/>
</dbReference>
<evidence type="ECO:0000313" key="7">
    <source>
        <dbReference type="Proteomes" id="UP000321331"/>
    </source>
</evidence>
<evidence type="ECO:0000256" key="1">
    <source>
        <dbReference type="ARBA" id="ARBA00005843"/>
    </source>
</evidence>
<evidence type="ECO:0000259" key="5">
    <source>
        <dbReference type="PROSITE" id="PS50181"/>
    </source>
</evidence>
<evidence type="ECO:0000259" key="4">
    <source>
        <dbReference type="PROSITE" id="PS50011"/>
    </source>
</evidence>
<dbReference type="PROSITE" id="PS50181">
    <property type="entry name" value="FBOX"/>
    <property type="match status" value="1"/>
</dbReference>
<dbReference type="InterPro" id="IPR051681">
    <property type="entry name" value="Ser/Thr_Kinases-Pseudokinases"/>
</dbReference>
<dbReference type="InterPro" id="IPR036770">
    <property type="entry name" value="Ankyrin_rpt-contain_sf"/>
</dbReference>
<dbReference type="Gene3D" id="1.25.40.20">
    <property type="entry name" value="Ankyrin repeat-containing domain"/>
    <property type="match status" value="2"/>
</dbReference>
<name>A0A5C6SNF9_FUSOC</name>
<gene>
    <name evidence="6" type="ORF">FocTR4_00013825</name>
</gene>
<dbReference type="CDD" id="cd12148">
    <property type="entry name" value="fungal_TF_MHR"/>
    <property type="match status" value="1"/>
</dbReference>
<feature type="domain" description="F-box" evidence="5">
    <location>
        <begin position="1482"/>
        <end position="1518"/>
    </location>
</feature>
<dbReference type="PROSITE" id="PS50297">
    <property type="entry name" value="ANK_REP_REGION"/>
    <property type="match status" value="1"/>
</dbReference>
<evidence type="ECO:0000256" key="3">
    <source>
        <dbReference type="PROSITE-ProRule" id="PRU00023"/>
    </source>
</evidence>
<dbReference type="PROSITE" id="PS50011">
    <property type="entry name" value="PROTEIN_KINASE_DOM"/>
    <property type="match status" value="1"/>
</dbReference>
<dbReference type="InterPro" id="IPR000719">
    <property type="entry name" value="Prot_kinase_dom"/>
</dbReference>
<dbReference type="Pfam" id="PF00069">
    <property type="entry name" value="Pkinase"/>
    <property type="match status" value="1"/>
</dbReference>
<organism evidence="6 7">
    <name type="scientific">Fusarium oxysporum f. sp. cubense</name>
    <dbReference type="NCBI Taxonomy" id="61366"/>
    <lineage>
        <taxon>Eukaryota</taxon>
        <taxon>Fungi</taxon>
        <taxon>Dikarya</taxon>
        <taxon>Ascomycota</taxon>
        <taxon>Pezizomycotina</taxon>
        <taxon>Sordariomycetes</taxon>
        <taxon>Hypocreomycetidae</taxon>
        <taxon>Hypocreales</taxon>
        <taxon>Nectriaceae</taxon>
        <taxon>Fusarium</taxon>
        <taxon>Fusarium oxysporum species complex</taxon>
    </lineage>
</organism>
<comment type="similarity">
    <text evidence="1">Belongs to the protein kinase superfamily. TKL Ser/Thr protein kinase family.</text>
</comment>
<dbReference type="SUPFAM" id="SSF56112">
    <property type="entry name" value="Protein kinase-like (PK-like)"/>
    <property type="match status" value="1"/>
</dbReference>
<evidence type="ECO:0000313" key="6">
    <source>
        <dbReference type="EMBL" id="TXC00010.1"/>
    </source>
</evidence>
<keyword evidence="3" id="KW-0040">ANK repeat</keyword>
<dbReference type="EMBL" id="VMNF01000011">
    <property type="protein sequence ID" value="TXC00010.1"/>
    <property type="molecule type" value="Genomic_DNA"/>
</dbReference>
<dbReference type="InterPro" id="IPR001810">
    <property type="entry name" value="F-box_dom"/>
</dbReference>
<dbReference type="PROSITE" id="PS50088">
    <property type="entry name" value="ANK_REPEAT"/>
    <property type="match status" value="1"/>
</dbReference>
<dbReference type="SMART" id="SM00248">
    <property type="entry name" value="ANK"/>
    <property type="match status" value="5"/>
</dbReference>
<dbReference type="Proteomes" id="UP000321331">
    <property type="component" value="Unassembled WGS sequence"/>
</dbReference>
<protein>
    <recommendedName>
        <fullName evidence="8">Serine/threonine protein kinase</fullName>
    </recommendedName>
</protein>
<dbReference type="Gene3D" id="1.10.510.10">
    <property type="entry name" value="Transferase(Phosphotransferase) domain 1"/>
    <property type="match status" value="1"/>
</dbReference>
<accession>A0A5C6SNF9</accession>
<dbReference type="GO" id="GO:0006351">
    <property type="term" value="P:DNA-templated transcription"/>
    <property type="evidence" value="ECO:0007669"/>
    <property type="project" value="InterPro"/>
</dbReference>
<dbReference type="Pfam" id="PF12796">
    <property type="entry name" value="Ank_2"/>
    <property type="match status" value="1"/>
</dbReference>
<dbReference type="CDD" id="cd00180">
    <property type="entry name" value="PKc"/>
    <property type="match status" value="1"/>
</dbReference>
<dbReference type="InterPro" id="IPR011009">
    <property type="entry name" value="Kinase-like_dom_sf"/>
</dbReference>
<dbReference type="GO" id="GO:0003677">
    <property type="term" value="F:DNA binding"/>
    <property type="evidence" value="ECO:0007669"/>
    <property type="project" value="InterPro"/>
</dbReference>
<feature type="repeat" description="ANK" evidence="3">
    <location>
        <begin position="617"/>
        <end position="649"/>
    </location>
</feature>